<dbReference type="Proteomes" id="UP001596147">
    <property type="component" value="Unassembled WGS sequence"/>
</dbReference>
<keyword evidence="4 7" id="KW-0418">Kinase</keyword>
<dbReference type="InterPro" id="IPR000623">
    <property type="entry name" value="Shikimate_kinase/TSH1"/>
</dbReference>
<feature type="binding site" evidence="7">
    <location>
        <position position="59"/>
    </location>
    <ligand>
        <name>substrate</name>
    </ligand>
</feature>
<comment type="similarity">
    <text evidence="7">Belongs to the shikimate kinase family.</text>
</comment>
<feature type="binding site" evidence="7">
    <location>
        <position position="118"/>
    </location>
    <ligand>
        <name>ATP</name>
        <dbReference type="ChEBI" id="CHEBI:30616"/>
    </ligand>
</feature>
<protein>
    <recommendedName>
        <fullName evidence="7">Shikimate kinase</fullName>
        <shortName evidence="7">SK</shortName>
        <ecNumber evidence="7">2.7.1.71</ecNumber>
    </recommendedName>
</protein>
<keyword evidence="2 7" id="KW-0808">Transferase</keyword>
<feature type="binding site" evidence="7">
    <location>
        <position position="136"/>
    </location>
    <ligand>
        <name>substrate</name>
    </ligand>
</feature>
<gene>
    <name evidence="7" type="primary">aroK</name>
    <name evidence="8" type="ORF">ACFPM4_00150</name>
</gene>
<dbReference type="InterPro" id="IPR031322">
    <property type="entry name" value="Shikimate/glucono_kinase"/>
</dbReference>
<evidence type="ECO:0000256" key="4">
    <source>
        <dbReference type="ARBA" id="ARBA00022777"/>
    </source>
</evidence>
<evidence type="ECO:0000256" key="2">
    <source>
        <dbReference type="ARBA" id="ARBA00022679"/>
    </source>
</evidence>
<dbReference type="GO" id="GO:0016301">
    <property type="term" value="F:kinase activity"/>
    <property type="evidence" value="ECO:0007669"/>
    <property type="project" value="UniProtKB-KW"/>
</dbReference>
<keyword evidence="5 7" id="KW-0067">ATP-binding</keyword>
<keyword evidence="6 7" id="KW-0057">Aromatic amino acid biosynthesis</keyword>
<feature type="binding site" evidence="7">
    <location>
        <position position="80"/>
    </location>
    <ligand>
        <name>substrate</name>
    </ligand>
</feature>
<keyword evidence="7" id="KW-0479">Metal-binding</keyword>
<comment type="catalytic activity">
    <reaction evidence="7">
        <text>shikimate + ATP = 3-phosphoshikimate + ADP + H(+)</text>
        <dbReference type="Rhea" id="RHEA:13121"/>
        <dbReference type="ChEBI" id="CHEBI:15378"/>
        <dbReference type="ChEBI" id="CHEBI:30616"/>
        <dbReference type="ChEBI" id="CHEBI:36208"/>
        <dbReference type="ChEBI" id="CHEBI:145989"/>
        <dbReference type="ChEBI" id="CHEBI:456216"/>
        <dbReference type="EC" id="2.7.1.71"/>
    </reaction>
</comment>
<keyword evidence="1 7" id="KW-0028">Amino-acid biosynthesis</keyword>
<comment type="pathway">
    <text evidence="7">Metabolic intermediate biosynthesis; chorismate biosynthesis; chorismate from D-erythrose 4-phosphate and phosphoenolpyruvate: step 5/7.</text>
</comment>
<evidence type="ECO:0000313" key="8">
    <source>
        <dbReference type="EMBL" id="MFC5463153.1"/>
    </source>
</evidence>
<comment type="subcellular location">
    <subcellularLocation>
        <location evidence="7">Cytoplasm</location>
    </subcellularLocation>
</comment>
<dbReference type="RefSeq" id="WP_382346349.1">
    <property type="nucleotide sequence ID" value="NZ_JBHSMC010000001.1"/>
</dbReference>
<comment type="function">
    <text evidence="7">Catalyzes the specific phosphorylation of the 3-hydroxyl group of shikimic acid using ATP as a cosubstrate.</text>
</comment>
<dbReference type="EC" id="2.7.1.71" evidence="7"/>
<sequence>MYSGPIILIGFMGAGKTTIGQLLGQITGLPVIDTDITIEEQEKRTINTIFNQHGEEYFRNVESRVLRQVVSENAVITTGGGIILRAENRQLLKETGNTFFLECEPNVVVERLAEDDTRPLLKNKSLAEITQMYHNRLPLYKECATCTIDTSTLTMEEVTELILKRMK</sequence>
<comment type="caution">
    <text evidence="8">The sequence shown here is derived from an EMBL/GenBank/DDBJ whole genome shotgun (WGS) entry which is preliminary data.</text>
</comment>
<dbReference type="Gene3D" id="3.40.50.300">
    <property type="entry name" value="P-loop containing nucleotide triphosphate hydrolases"/>
    <property type="match status" value="1"/>
</dbReference>
<organism evidence="8 9">
    <name type="scientific">Lederbergia graminis</name>
    <dbReference type="NCBI Taxonomy" id="735518"/>
    <lineage>
        <taxon>Bacteria</taxon>
        <taxon>Bacillati</taxon>
        <taxon>Bacillota</taxon>
        <taxon>Bacilli</taxon>
        <taxon>Bacillales</taxon>
        <taxon>Bacillaceae</taxon>
        <taxon>Lederbergia</taxon>
    </lineage>
</organism>
<evidence type="ECO:0000256" key="7">
    <source>
        <dbReference type="HAMAP-Rule" id="MF_00109"/>
    </source>
</evidence>
<dbReference type="PRINTS" id="PR01100">
    <property type="entry name" value="SHIKIMTKNASE"/>
</dbReference>
<proteinExistence type="inferred from homology"/>
<accession>A0ABW0LBA9</accession>
<comment type="cofactor">
    <cofactor evidence="7">
        <name>Mg(2+)</name>
        <dbReference type="ChEBI" id="CHEBI:18420"/>
    </cofactor>
    <text evidence="7">Binds 1 Mg(2+) ion per subunit.</text>
</comment>
<evidence type="ECO:0000313" key="9">
    <source>
        <dbReference type="Proteomes" id="UP001596147"/>
    </source>
</evidence>
<dbReference type="PANTHER" id="PTHR21087">
    <property type="entry name" value="SHIKIMATE KINASE"/>
    <property type="match status" value="1"/>
</dbReference>
<comment type="subunit">
    <text evidence="7">Monomer.</text>
</comment>
<evidence type="ECO:0000256" key="1">
    <source>
        <dbReference type="ARBA" id="ARBA00022605"/>
    </source>
</evidence>
<dbReference type="PANTHER" id="PTHR21087:SF16">
    <property type="entry name" value="SHIKIMATE KINASE 1, CHLOROPLASTIC"/>
    <property type="match status" value="1"/>
</dbReference>
<dbReference type="InterPro" id="IPR027417">
    <property type="entry name" value="P-loop_NTPase"/>
</dbReference>
<evidence type="ECO:0000256" key="6">
    <source>
        <dbReference type="ARBA" id="ARBA00023141"/>
    </source>
</evidence>
<evidence type="ECO:0000256" key="5">
    <source>
        <dbReference type="ARBA" id="ARBA00022840"/>
    </source>
</evidence>
<feature type="binding site" evidence="7">
    <location>
        <position position="35"/>
    </location>
    <ligand>
        <name>substrate</name>
    </ligand>
</feature>
<keyword evidence="9" id="KW-1185">Reference proteome</keyword>
<dbReference type="EMBL" id="JBHSMC010000001">
    <property type="protein sequence ID" value="MFC5463153.1"/>
    <property type="molecule type" value="Genomic_DNA"/>
</dbReference>
<dbReference type="CDD" id="cd00464">
    <property type="entry name" value="SK"/>
    <property type="match status" value="1"/>
</dbReference>
<feature type="binding site" evidence="7">
    <location>
        <position position="17"/>
    </location>
    <ligand>
        <name>Mg(2+)</name>
        <dbReference type="ChEBI" id="CHEBI:18420"/>
    </ligand>
</feature>
<keyword evidence="7" id="KW-0963">Cytoplasm</keyword>
<reference evidence="9" key="1">
    <citation type="journal article" date="2019" name="Int. J. Syst. Evol. Microbiol.">
        <title>The Global Catalogue of Microorganisms (GCM) 10K type strain sequencing project: providing services to taxonomists for standard genome sequencing and annotation.</title>
        <authorList>
            <consortium name="The Broad Institute Genomics Platform"/>
            <consortium name="The Broad Institute Genome Sequencing Center for Infectious Disease"/>
            <person name="Wu L."/>
            <person name="Ma J."/>
        </authorList>
    </citation>
    <scope>NUCLEOTIDE SEQUENCE [LARGE SCALE GENOMIC DNA]</scope>
    <source>
        <strain evidence="9">CGMCC 1.12237</strain>
    </source>
</reference>
<evidence type="ECO:0000256" key="3">
    <source>
        <dbReference type="ARBA" id="ARBA00022741"/>
    </source>
</evidence>
<dbReference type="SUPFAM" id="SSF52540">
    <property type="entry name" value="P-loop containing nucleoside triphosphate hydrolases"/>
    <property type="match status" value="1"/>
</dbReference>
<name>A0ABW0LBA9_9BACI</name>
<dbReference type="HAMAP" id="MF_00109">
    <property type="entry name" value="Shikimate_kinase"/>
    <property type="match status" value="1"/>
</dbReference>
<comment type="caution">
    <text evidence="7">Lacks conserved residue(s) required for the propagation of feature annotation.</text>
</comment>
<dbReference type="Pfam" id="PF01202">
    <property type="entry name" value="SKI"/>
    <property type="match status" value="1"/>
</dbReference>
<feature type="binding site" evidence="7">
    <location>
        <begin position="13"/>
        <end position="18"/>
    </location>
    <ligand>
        <name>ATP</name>
        <dbReference type="ChEBI" id="CHEBI:30616"/>
    </ligand>
</feature>
<keyword evidence="7" id="KW-0460">Magnesium</keyword>
<keyword evidence="3 7" id="KW-0547">Nucleotide-binding</keyword>